<evidence type="ECO:0000313" key="2">
    <source>
        <dbReference type="EMBL" id="CCQ51405.1"/>
    </source>
</evidence>
<dbReference type="InterPro" id="IPR000182">
    <property type="entry name" value="GNAT_dom"/>
</dbReference>
<sequence>MREIVTPRLKLRQWQEEDKEPSFRLNSDPRVMKFMPKLLSREESDNFVERIKGQFKKDGYSFFAVELIENQTFIGLIGLSVPKFQSFFTPCVEIGWRLAYDYWGTGYATEGAKDSLDYGFNELNLSEIVSFTVPQNLRSRQVMERIGMRFIDEFQHPLLPEGHSLRKHVLYKINQRKEL</sequence>
<dbReference type="PROSITE" id="PS51186">
    <property type="entry name" value="GNAT"/>
    <property type="match status" value="1"/>
</dbReference>
<protein>
    <submittedName>
        <fullName evidence="2">Acetyltransferase</fullName>
    </submittedName>
</protein>
<comment type="caution">
    <text evidence="2">The sequence shown here is derived from an EMBL/GenBank/DDBJ whole genome shotgun (WGS) entry which is preliminary data.</text>
</comment>
<keyword evidence="2" id="KW-0808">Transferase</keyword>
<organism evidence="2 3">
    <name type="scientific">Crocosphaera watsonii WH 8502</name>
    <dbReference type="NCBI Taxonomy" id="423474"/>
    <lineage>
        <taxon>Bacteria</taxon>
        <taxon>Bacillati</taxon>
        <taxon>Cyanobacteriota</taxon>
        <taxon>Cyanophyceae</taxon>
        <taxon>Oscillatoriophycideae</taxon>
        <taxon>Chroococcales</taxon>
        <taxon>Aphanothecaceae</taxon>
        <taxon>Crocosphaera</taxon>
    </lineage>
</organism>
<gene>
    <name evidence="2" type="ORF">CWATWH8502_2146</name>
</gene>
<feature type="domain" description="N-acetyltransferase" evidence="1">
    <location>
        <begin position="9"/>
        <end position="176"/>
    </location>
</feature>
<dbReference type="InterPro" id="IPR016181">
    <property type="entry name" value="Acyl_CoA_acyltransferase"/>
</dbReference>
<dbReference type="RefSeq" id="WP_021830722.1">
    <property type="nucleotide sequence ID" value="NZ_CAQK01000463.1"/>
</dbReference>
<evidence type="ECO:0000313" key="3">
    <source>
        <dbReference type="Proteomes" id="UP000018348"/>
    </source>
</evidence>
<dbReference type="InterPro" id="IPR051531">
    <property type="entry name" value="N-acetyltransferase"/>
</dbReference>
<dbReference type="GO" id="GO:0016747">
    <property type="term" value="F:acyltransferase activity, transferring groups other than amino-acyl groups"/>
    <property type="evidence" value="ECO:0007669"/>
    <property type="project" value="InterPro"/>
</dbReference>
<dbReference type="AlphaFoldDB" id="T2IGS6"/>
<dbReference type="PANTHER" id="PTHR43792">
    <property type="entry name" value="GNAT FAMILY, PUTATIVE (AFU_ORTHOLOGUE AFUA_3G00765)-RELATED-RELATED"/>
    <property type="match status" value="1"/>
</dbReference>
<dbReference type="Gene3D" id="3.40.630.30">
    <property type="match status" value="1"/>
</dbReference>
<reference evidence="2 3" key="2">
    <citation type="submission" date="2013-09" db="EMBL/GenBank/DDBJ databases">
        <title>Whole genome comparison of six Crocosphaera watsonii strains with differing phenotypes.</title>
        <authorList>
            <person name="Bench S.R."/>
            <person name="Heller P."/>
            <person name="Frank I."/>
            <person name="Arciniega M."/>
            <person name="Shilova I.N."/>
            <person name="Zehr J.P."/>
        </authorList>
    </citation>
    <scope>NUCLEOTIDE SEQUENCE [LARGE SCALE GENOMIC DNA]</scope>
    <source>
        <strain evidence="2 3">WH 8502</strain>
    </source>
</reference>
<dbReference type="SUPFAM" id="SSF55729">
    <property type="entry name" value="Acyl-CoA N-acyltransferases (Nat)"/>
    <property type="match status" value="1"/>
</dbReference>
<accession>T2IGS6</accession>
<dbReference type="EMBL" id="CAQK01000463">
    <property type="protein sequence ID" value="CCQ51405.1"/>
    <property type="molecule type" value="Genomic_DNA"/>
</dbReference>
<evidence type="ECO:0000259" key="1">
    <source>
        <dbReference type="PROSITE" id="PS51186"/>
    </source>
</evidence>
<reference evidence="2 3" key="1">
    <citation type="submission" date="2013-01" db="EMBL/GenBank/DDBJ databases">
        <authorList>
            <person name="Bench S."/>
        </authorList>
    </citation>
    <scope>NUCLEOTIDE SEQUENCE [LARGE SCALE GENOMIC DNA]</scope>
    <source>
        <strain evidence="2 3">WH 8502</strain>
    </source>
</reference>
<name>T2IGS6_CROWT</name>
<dbReference type="Proteomes" id="UP000018348">
    <property type="component" value="Unassembled WGS sequence"/>
</dbReference>
<proteinExistence type="predicted"/>
<dbReference type="Pfam" id="PF13302">
    <property type="entry name" value="Acetyltransf_3"/>
    <property type="match status" value="1"/>
</dbReference>
<dbReference type="PANTHER" id="PTHR43792:SF1">
    <property type="entry name" value="N-ACETYLTRANSFERASE DOMAIN-CONTAINING PROTEIN"/>
    <property type="match status" value="1"/>
</dbReference>